<keyword evidence="4" id="KW-1185">Reference proteome</keyword>
<dbReference type="EC" id="2.3.1.12" evidence="3"/>
<evidence type="ECO:0000259" key="2">
    <source>
        <dbReference type="Pfam" id="PF00198"/>
    </source>
</evidence>
<feature type="compositionally biased region" description="Low complexity" evidence="1">
    <location>
        <begin position="348"/>
        <end position="375"/>
    </location>
</feature>
<dbReference type="Gene3D" id="3.30.559.10">
    <property type="entry name" value="Chloramphenicol acetyltransferase-like domain"/>
    <property type="match status" value="1"/>
</dbReference>
<evidence type="ECO:0000313" key="3">
    <source>
        <dbReference type="EMBL" id="KJL18764.1"/>
    </source>
</evidence>
<gene>
    <name evidence="3" type="primary">dlaT</name>
    <name evidence="3" type="ORF">RL72_03232</name>
</gene>
<dbReference type="AlphaFoldDB" id="A0A0F0KEC5"/>
<comment type="caution">
    <text evidence="3">The sequence shown here is derived from an EMBL/GenBank/DDBJ whole genome shotgun (WGS) entry which is preliminary data.</text>
</comment>
<feature type="domain" description="2-oxoacid dehydrogenase acyltransferase catalytic" evidence="2">
    <location>
        <begin position="32"/>
        <end position="102"/>
    </location>
</feature>
<feature type="compositionally biased region" description="Gly residues" evidence="1">
    <location>
        <begin position="200"/>
        <end position="210"/>
    </location>
</feature>
<sequence length="375" mass="38363">MLNAAAAPAATAAPAAVAAAPKERVISPLRGTTQPMSRLRKVLAERAVASMQQTAQLTTVVEVDVTKLAAYRDEVKGSFQQKTGDKLSFLPFFALAAADACEHGTDGDGLVLGGHDLLQGARNGRGDLGVDLVGGDLEQRLVDGHVIADLLQPAGDRALRHALAQLGQAHVGRVGRGGGGRGGCGLGGGRLGSGSLRGRSSGGLSGLGGRSGRRGRAGAVADACEDRADLDRVVLGDEDLLDHAADGGRDLGVDLVGRDLEQSLVGLNGVADLLEPTGHRALGDALSEGGKDHGCAHDGVSLRKYVMVISLVGNTGFSPALISTMCKKVFTMREVVCPQERGRPRPAPRSASGARGSTGRCPRGGPPSSRRAGPR</sequence>
<dbReference type="SUPFAM" id="SSF52777">
    <property type="entry name" value="CoA-dependent acyltransferases"/>
    <property type="match status" value="1"/>
</dbReference>
<proteinExistence type="predicted"/>
<dbReference type="EMBL" id="JYIT01000085">
    <property type="protein sequence ID" value="KJL18764.1"/>
    <property type="molecule type" value="Genomic_DNA"/>
</dbReference>
<dbReference type="InterPro" id="IPR023213">
    <property type="entry name" value="CAT-like_dom_sf"/>
</dbReference>
<feature type="region of interest" description="Disordered" evidence="1">
    <location>
        <begin position="340"/>
        <end position="375"/>
    </location>
</feature>
<dbReference type="Pfam" id="PF00198">
    <property type="entry name" value="2-oxoacid_dh"/>
    <property type="match status" value="1"/>
</dbReference>
<keyword evidence="3" id="KW-0808">Transferase</keyword>
<keyword evidence="3" id="KW-0670">Pyruvate</keyword>
<keyword evidence="3" id="KW-0012">Acyltransferase</keyword>
<dbReference type="GO" id="GO:0004742">
    <property type="term" value="F:dihydrolipoyllysine-residue acetyltransferase activity"/>
    <property type="evidence" value="ECO:0007669"/>
    <property type="project" value="UniProtKB-EC"/>
</dbReference>
<dbReference type="Proteomes" id="UP000033448">
    <property type="component" value="Unassembled WGS sequence"/>
</dbReference>
<feature type="region of interest" description="Disordered" evidence="1">
    <location>
        <begin position="195"/>
        <end position="215"/>
    </location>
</feature>
<dbReference type="InterPro" id="IPR001078">
    <property type="entry name" value="2-oxoacid_DH_actylTfrase"/>
</dbReference>
<protein>
    <submittedName>
        <fullName evidence="3">Dihydrolipoyllysine-residue acetyltransferase component of pyruvate dehydrogenase complex</fullName>
        <ecNumber evidence="3">2.3.1.12</ecNumber>
    </submittedName>
</protein>
<evidence type="ECO:0000256" key="1">
    <source>
        <dbReference type="SAM" id="MobiDB-lite"/>
    </source>
</evidence>
<accession>A0A0F0KEC5</accession>
<evidence type="ECO:0000313" key="4">
    <source>
        <dbReference type="Proteomes" id="UP000033448"/>
    </source>
</evidence>
<name>A0A0F0KEC5_9MICO</name>
<organism evidence="3 4">
    <name type="scientific">Microbacterium azadirachtae</name>
    <dbReference type="NCBI Taxonomy" id="582680"/>
    <lineage>
        <taxon>Bacteria</taxon>
        <taxon>Bacillati</taxon>
        <taxon>Actinomycetota</taxon>
        <taxon>Actinomycetes</taxon>
        <taxon>Micrococcales</taxon>
        <taxon>Microbacteriaceae</taxon>
        <taxon>Microbacterium</taxon>
    </lineage>
</organism>
<reference evidence="3 4" key="1">
    <citation type="submission" date="2015-02" db="EMBL/GenBank/DDBJ databases">
        <title>Draft genome sequences of ten Microbacterium spp. with emphasis on heavy metal contaminated environments.</title>
        <authorList>
            <person name="Corretto E."/>
        </authorList>
    </citation>
    <scope>NUCLEOTIDE SEQUENCE [LARGE SCALE GENOMIC DNA]</scope>
    <source>
        <strain evidence="3 4">DSM 23848</strain>
    </source>
</reference>